<dbReference type="PROSITE" id="PS50893">
    <property type="entry name" value="ABC_TRANSPORTER_2"/>
    <property type="match status" value="1"/>
</dbReference>
<dbReference type="RefSeq" id="WP_015358299.1">
    <property type="nucleotide sequence ID" value="NZ_CP014672.1"/>
</dbReference>
<dbReference type="SUPFAM" id="SSF52540">
    <property type="entry name" value="P-loop containing nucleoside triphosphate hydrolases"/>
    <property type="match status" value="1"/>
</dbReference>
<proteinExistence type="inferred from homology"/>
<feature type="domain" description="ABC transporter" evidence="4">
    <location>
        <begin position="3"/>
        <end position="226"/>
    </location>
</feature>
<reference evidence="5 6" key="1">
    <citation type="submission" date="2016-02" db="EMBL/GenBank/DDBJ databases">
        <title>Comparison of Clostridium stercorarium subspecies using comparative genomics and transcriptomics.</title>
        <authorList>
            <person name="Schellenberg J."/>
            <person name="Thallinger G."/>
            <person name="Levin D.B."/>
            <person name="Zhang X."/>
            <person name="Alvare G."/>
            <person name="Fristensky B."/>
            <person name="Sparling R."/>
        </authorList>
    </citation>
    <scope>NUCLEOTIDE SEQUENCE [LARGE SCALE GENOMIC DNA]</scope>
    <source>
        <strain evidence="5 6">DSM 2910</strain>
    </source>
</reference>
<sequence length="226" mass="25513">MIIKCENLVKRYKTKYHATEVFNGAGLEIAHGDFVGIMGRSGSGKTTLLNILGFLDVPDSGSYIFNGTLVDFRKARNLNLLRRRNIAFVRQDYGLIKEYNVAYNISLPLKYLNKSRDEIECEVERVSRLLGIKDKLMKFPSELSGGECQRVAIARAIISRPLVILADEPTASLDMENENNVIDIFRKINSQGTTVIIATPDNNIAQKCNTVFLIERNKIIKKMVKK</sequence>
<evidence type="ECO:0000256" key="2">
    <source>
        <dbReference type="ARBA" id="ARBA00022741"/>
    </source>
</evidence>
<dbReference type="InterPro" id="IPR017871">
    <property type="entry name" value="ABC_transporter-like_CS"/>
</dbReference>
<dbReference type="PANTHER" id="PTHR42798:SF7">
    <property type="entry name" value="ALPHA-D-RIBOSE 1-METHYLPHOSPHONATE 5-TRIPHOSPHATE SYNTHASE SUBUNIT PHNL"/>
    <property type="match status" value="1"/>
</dbReference>
<dbReference type="OrthoDB" id="9802264at2"/>
<evidence type="ECO:0000313" key="6">
    <source>
        <dbReference type="Proteomes" id="UP000092971"/>
    </source>
</evidence>
<dbReference type="InterPro" id="IPR003439">
    <property type="entry name" value="ABC_transporter-like_ATP-bd"/>
</dbReference>
<dbReference type="PROSITE" id="PS00211">
    <property type="entry name" value="ABC_TRANSPORTER_1"/>
    <property type="match status" value="1"/>
</dbReference>
<dbReference type="Proteomes" id="UP000092971">
    <property type="component" value="Chromosome"/>
</dbReference>
<dbReference type="EMBL" id="CP014672">
    <property type="protein sequence ID" value="ANW98029.1"/>
    <property type="molecule type" value="Genomic_DNA"/>
</dbReference>
<comment type="similarity">
    <text evidence="1">Belongs to the ABC transporter superfamily.</text>
</comment>
<gene>
    <name evidence="5" type="ORF">CSTERTH_02710</name>
</gene>
<evidence type="ECO:0000259" key="4">
    <source>
        <dbReference type="PROSITE" id="PS50893"/>
    </source>
</evidence>
<dbReference type="InterPro" id="IPR027417">
    <property type="entry name" value="P-loop_NTPase"/>
</dbReference>
<keyword evidence="2" id="KW-0547">Nucleotide-binding</keyword>
<evidence type="ECO:0000256" key="3">
    <source>
        <dbReference type="ARBA" id="ARBA00022840"/>
    </source>
</evidence>
<dbReference type="AlphaFoldDB" id="A0A1B1YBC3"/>
<protein>
    <submittedName>
        <fullName evidence="5">ABC transporter ATP-binding protein</fullName>
    </submittedName>
</protein>
<dbReference type="InterPro" id="IPR003593">
    <property type="entry name" value="AAA+_ATPase"/>
</dbReference>
<dbReference type="GO" id="GO:0005524">
    <property type="term" value="F:ATP binding"/>
    <property type="evidence" value="ECO:0007669"/>
    <property type="project" value="UniProtKB-KW"/>
</dbReference>
<accession>A0A1B1YBC3</accession>
<keyword evidence="3 5" id="KW-0067">ATP-binding</keyword>
<dbReference type="PANTHER" id="PTHR42798">
    <property type="entry name" value="LIPOPROTEIN-RELEASING SYSTEM ATP-BINDING PROTEIN LOLD"/>
    <property type="match status" value="1"/>
</dbReference>
<dbReference type="Pfam" id="PF00005">
    <property type="entry name" value="ABC_tran"/>
    <property type="match status" value="1"/>
</dbReference>
<evidence type="ECO:0000256" key="1">
    <source>
        <dbReference type="ARBA" id="ARBA00005417"/>
    </source>
</evidence>
<name>A0A1B1YBC3_THEST</name>
<dbReference type="SMART" id="SM00382">
    <property type="entry name" value="AAA"/>
    <property type="match status" value="1"/>
</dbReference>
<dbReference type="GO" id="GO:0016887">
    <property type="term" value="F:ATP hydrolysis activity"/>
    <property type="evidence" value="ECO:0007669"/>
    <property type="project" value="InterPro"/>
</dbReference>
<dbReference type="Gene3D" id="3.40.50.300">
    <property type="entry name" value="P-loop containing nucleotide triphosphate hydrolases"/>
    <property type="match status" value="1"/>
</dbReference>
<organism evidence="5 6">
    <name type="scientific">Thermoclostridium stercorarium subsp. thermolacticum DSM 2910</name>
    <dbReference type="NCBI Taxonomy" id="1121336"/>
    <lineage>
        <taxon>Bacteria</taxon>
        <taxon>Bacillati</taxon>
        <taxon>Bacillota</taxon>
        <taxon>Clostridia</taxon>
        <taxon>Eubacteriales</taxon>
        <taxon>Oscillospiraceae</taxon>
        <taxon>Thermoclostridium</taxon>
    </lineage>
</organism>
<evidence type="ECO:0000313" key="5">
    <source>
        <dbReference type="EMBL" id="ANW98029.1"/>
    </source>
</evidence>